<sequence length="195" mass="21931">MMKLSKEETKFISQVLKDENEPHFDICLEESHASQLKHWLHTLSQASDIQLVAKINSEVVYFPAHIHTSDNGSATFSCDLPNIFNAESSNRYWVTRRLSGIVLKAPSICTPFPVLSLSLSGLVIRTHPFMAMTLKEALTQDVLELQLLDGKRATFEVELSRVVNDTAVSLEIMNIHEGLAALKQTIFELYSETLD</sequence>
<name>A0A849V710_9GAMM</name>
<protein>
    <recommendedName>
        <fullName evidence="3">PilZ domain-containing protein</fullName>
    </recommendedName>
</protein>
<dbReference type="AlphaFoldDB" id="A0A849V710"/>
<proteinExistence type="predicted"/>
<evidence type="ECO:0000313" key="1">
    <source>
        <dbReference type="EMBL" id="NOU49112.1"/>
    </source>
</evidence>
<evidence type="ECO:0000313" key="2">
    <source>
        <dbReference type="Proteomes" id="UP000586305"/>
    </source>
</evidence>
<dbReference type="EMBL" id="JABBPG010000001">
    <property type="protein sequence ID" value="NOU49112.1"/>
    <property type="molecule type" value="Genomic_DNA"/>
</dbReference>
<reference evidence="1 2" key="1">
    <citation type="submission" date="2020-04" db="EMBL/GenBank/DDBJ databases">
        <title>Pseudoalteromonas caenipelagi sp. nov., isolated from a tidal flat.</title>
        <authorList>
            <person name="Park S."/>
            <person name="Yoon J.-H."/>
        </authorList>
    </citation>
    <scope>NUCLEOTIDE SEQUENCE [LARGE SCALE GENOMIC DNA]</scope>
    <source>
        <strain evidence="1 2">JBTF-M23</strain>
    </source>
</reference>
<keyword evidence="2" id="KW-1185">Reference proteome</keyword>
<organism evidence="1 2">
    <name type="scientific">Pseudoalteromonas caenipelagi</name>
    <dbReference type="NCBI Taxonomy" id="2726988"/>
    <lineage>
        <taxon>Bacteria</taxon>
        <taxon>Pseudomonadati</taxon>
        <taxon>Pseudomonadota</taxon>
        <taxon>Gammaproteobacteria</taxon>
        <taxon>Alteromonadales</taxon>
        <taxon>Pseudoalteromonadaceae</taxon>
        <taxon>Pseudoalteromonas</taxon>
    </lineage>
</organism>
<comment type="caution">
    <text evidence="1">The sequence shown here is derived from an EMBL/GenBank/DDBJ whole genome shotgun (WGS) entry which is preliminary data.</text>
</comment>
<accession>A0A849V710</accession>
<dbReference type="Proteomes" id="UP000586305">
    <property type="component" value="Unassembled WGS sequence"/>
</dbReference>
<gene>
    <name evidence="1" type="ORF">HG263_00915</name>
</gene>
<evidence type="ECO:0008006" key="3">
    <source>
        <dbReference type="Google" id="ProtNLM"/>
    </source>
</evidence>
<dbReference type="RefSeq" id="WP_171624211.1">
    <property type="nucleotide sequence ID" value="NZ_JABBPG010000001.1"/>
</dbReference>